<feature type="compositionally biased region" description="Basic and acidic residues" evidence="1">
    <location>
        <begin position="1498"/>
        <end position="1509"/>
    </location>
</feature>
<feature type="compositionally biased region" description="Polar residues" evidence="1">
    <location>
        <begin position="1451"/>
        <end position="1466"/>
    </location>
</feature>
<feature type="compositionally biased region" description="Low complexity" evidence="1">
    <location>
        <begin position="1378"/>
        <end position="1389"/>
    </location>
</feature>
<feature type="region of interest" description="Disordered" evidence="1">
    <location>
        <begin position="1353"/>
        <end position="1401"/>
    </location>
</feature>
<feature type="domain" description="Synaptonemal complex protein 2 Spt16M-like" evidence="2">
    <location>
        <begin position="238"/>
        <end position="325"/>
    </location>
</feature>
<feature type="compositionally biased region" description="Low complexity" evidence="1">
    <location>
        <begin position="1092"/>
        <end position="1104"/>
    </location>
</feature>
<name>A0A7M5V113_9CNID</name>
<organism evidence="3 4">
    <name type="scientific">Clytia hemisphaerica</name>
    <dbReference type="NCBI Taxonomy" id="252671"/>
    <lineage>
        <taxon>Eukaryota</taxon>
        <taxon>Metazoa</taxon>
        <taxon>Cnidaria</taxon>
        <taxon>Hydrozoa</taxon>
        <taxon>Hydroidolina</taxon>
        <taxon>Leptothecata</taxon>
        <taxon>Obeliida</taxon>
        <taxon>Clytiidae</taxon>
        <taxon>Clytia</taxon>
    </lineage>
</organism>
<feature type="region of interest" description="Disordered" evidence="1">
    <location>
        <begin position="823"/>
        <end position="848"/>
    </location>
</feature>
<feature type="compositionally biased region" description="Basic residues" evidence="1">
    <location>
        <begin position="1052"/>
        <end position="1062"/>
    </location>
</feature>
<dbReference type="PANTHER" id="PTHR15607">
    <property type="entry name" value="SYNAPTONEMAL COMPLEX PROTEIN-RELATED"/>
    <property type="match status" value="1"/>
</dbReference>
<feature type="compositionally biased region" description="Basic residues" evidence="1">
    <location>
        <begin position="775"/>
        <end position="787"/>
    </location>
</feature>
<feature type="compositionally biased region" description="Basic and acidic residues" evidence="1">
    <location>
        <begin position="448"/>
        <end position="472"/>
    </location>
</feature>
<feature type="compositionally biased region" description="Basic and acidic residues" evidence="1">
    <location>
        <begin position="981"/>
        <end position="998"/>
    </location>
</feature>
<feature type="compositionally biased region" description="Acidic residues" evidence="1">
    <location>
        <begin position="1439"/>
        <end position="1450"/>
    </location>
</feature>
<feature type="compositionally biased region" description="Basic and acidic residues" evidence="1">
    <location>
        <begin position="675"/>
        <end position="686"/>
    </location>
</feature>
<feature type="compositionally biased region" description="Basic residues" evidence="1">
    <location>
        <begin position="1079"/>
        <end position="1088"/>
    </location>
</feature>
<dbReference type="InterPro" id="IPR024835">
    <property type="entry name" value="SYCP2-like"/>
</dbReference>
<evidence type="ECO:0000313" key="3">
    <source>
        <dbReference type="EnsemblMetazoa" id="CLYHEMP001653.1"/>
    </source>
</evidence>
<accession>A0A7M5V113</accession>
<feature type="compositionally biased region" description="Basic and acidic residues" evidence="1">
    <location>
        <begin position="555"/>
        <end position="569"/>
    </location>
</feature>
<feature type="compositionally biased region" description="Basic and acidic residues" evidence="1">
    <location>
        <begin position="488"/>
        <end position="499"/>
    </location>
</feature>
<feature type="compositionally biased region" description="Basic residues" evidence="1">
    <location>
        <begin position="968"/>
        <end position="980"/>
    </location>
</feature>
<evidence type="ECO:0000313" key="4">
    <source>
        <dbReference type="Proteomes" id="UP000594262"/>
    </source>
</evidence>
<feature type="region of interest" description="Disordered" evidence="1">
    <location>
        <begin position="863"/>
        <end position="1182"/>
    </location>
</feature>
<feature type="region of interest" description="Disordered" evidence="1">
    <location>
        <begin position="1430"/>
        <end position="1553"/>
    </location>
</feature>
<feature type="compositionally biased region" description="Basic and acidic residues" evidence="1">
    <location>
        <begin position="893"/>
        <end position="910"/>
    </location>
</feature>
<proteinExistence type="predicted"/>
<protein>
    <recommendedName>
        <fullName evidence="2">Synaptonemal complex protein 2 Spt16M-like domain-containing protein</fullName>
    </recommendedName>
</protein>
<evidence type="ECO:0000256" key="1">
    <source>
        <dbReference type="SAM" id="MobiDB-lite"/>
    </source>
</evidence>
<dbReference type="Proteomes" id="UP000594262">
    <property type="component" value="Unplaced"/>
</dbReference>
<dbReference type="EnsemblMetazoa" id="CLYHEMT001653.1">
    <property type="protein sequence ID" value="CLYHEMP001653.1"/>
    <property type="gene ID" value="CLYHEMG001653"/>
</dbReference>
<feature type="compositionally biased region" description="Acidic residues" evidence="1">
    <location>
        <begin position="1534"/>
        <end position="1548"/>
    </location>
</feature>
<evidence type="ECO:0000259" key="2">
    <source>
        <dbReference type="Pfam" id="PF18584"/>
    </source>
</evidence>
<feature type="compositionally biased region" description="Basic and acidic residues" evidence="1">
    <location>
        <begin position="1194"/>
        <end position="1226"/>
    </location>
</feature>
<dbReference type="PANTHER" id="PTHR15607:SF18">
    <property type="entry name" value="SYNAPTONEMAL COMPLEX PROTEIN 2-LIKE ISOFORM X1"/>
    <property type="match status" value="1"/>
</dbReference>
<feature type="compositionally biased region" description="Polar residues" evidence="1">
    <location>
        <begin position="1143"/>
        <end position="1176"/>
    </location>
</feature>
<feature type="compositionally biased region" description="Basic and acidic residues" evidence="1">
    <location>
        <begin position="617"/>
        <end position="629"/>
    </location>
</feature>
<feature type="compositionally biased region" description="Basic and acidic residues" evidence="1">
    <location>
        <begin position="522"/>
        <end position="542"/>
    </location>
</feature>
<dbReference type="InterPro" id="IPR040560">
    <property type="entry name" value="SYCP2_SLD"/>
</dbReference>
<feature type="region of interest" description="Disordered" evidence="1">
    <location>
        <begin position="414"/>
        <end position="795"/>
    </location>
</feature>
<feature type="compositionally biased region" description="Acidic residues" evidence="1">
    <location>
        <begin position="650"/>
        <end position="674"/>
    </location>
</feature>
<feature type="compositionally biased region" description="Basic residues" evidence="1">
    <location>
        <begin position="571"/>
        <end position="594"/>
    </location>
</feature>
<feature type="compositionally biased region" description="Basic and acidic residues" evidence="1">
    <location>
        <begin position="431"/>
        <end position="442"/>
    </location>
</feature>
<feature type="compositionally biased region" description="Basic and acidic residues" evidence="1">
    <location>
        <begin position="863"/>
        <end position="874"/>
    </location>
</feature>
<sequence>METLLKYAEKDEILPSKILFHDLHKVASKGFLNAKPQVLKAFSQVLTGLSETEEAINDFVCDSKGKVTNHFIKGFQDIKKQKNLEGIEDVLEILHVLVEHAPKAQEQCGALASTFLSMLPEDMWNFSIKLEISKLLNLLLENNEELKASLLKSSECIKFLDSFGVCLREAGDYELQATIMEAIFRLISPEDKEKFASYWFSSKNIQNSFLSIRNEEFETDGRRFLNYFNNSAADSQRVFSFPALVVSLGRYQLKQPRDSKVTDFWVDFNVASRSISTFVNDDTNTDTESSDWEMIIIKKEDIRDFRVNVNEEKTIVILKLFEPAYQLAPFCPEANENYVKITFPRKLNGAVSKALGKLFGEVKYVELPISSPSISSTPGGRNLRTSMAISPLAVHGCSTSTNKKKTLTCAISDSTVSSSSGYAEDTGTVVGEEKEEHDNEEKTNEDECERKKDEEEKEESEHEETVQDEKASAEFPPLLQEAAEEANDEKPPAPKDGCPDNHFVPETQEKKTNNEEEEEAKEEIHFEVEQKELPDREEKDLVFEETPIDSDEEEVKIREEVKIEKEVKQAPRSKAKPKKTKPASSRQKKGKKLMKTNNYVMFQDSPDENYEAAPVKTFEEQQKKKEKLQAAKTKKTIGKVKDVQSLAIYDFDDMNDEKELDEETKEVERIEEDEKPNSKKKNDTKATRQKKKKPPVEDEASPVPQTTTSSRRSSRRRKEKEVNYQEPSTSDIDDFKDQSSIAGDQIVGDDEEVDQNSDKQSFYDVVPVEEEKPVISKKKKSTNHKRKESMDRKSVSFVSPIVDPLDQHHSPLDNLITKSVLKHQSDEQMTSSQHDEIPLTPLDGPGDADVIAFQNAMLKEEKMNRVRQWSEKVSAKCKTSFDADLTSTPIDNTSKHDTNEHKSNRPKPFERNIQLGWGLKGTKKSSTTQQQDSNHENNDDSIYDFHDEIDVADDEDRRRVADTPWSAQKKKKEKVKKKYTKKENKIDSDVKKFRKDDLDVSLSDDGEAEGSVVIETKKTTRRKGIKNRKIDINDSINNENEVEVEATETKPKGRSTRGRGKRTHNEEEEELSQVIETKQKRRPGRPKKTTNTDDNSSRNKNSRNALMKKTKVEKSHDASLASIVASFDDNHGSHDDELEQEQNEISAIQSQDFETRESPTSNQPQEESSPEVSINEHSPLPKISAKRFYGKLDISEHKSGKSLNKKVDSKLEKSPVRIESKSRLQVEDEMTPVQTKPNKKPSRKPGPEFESPAEPISKKSKLSSKTETFVASLLKESQNTIVSSLEGSQEIQQDFMDTPMCADETPMCEQKQTLYKNWVQQLNEKLENIEAVTNKKQSKRKLWKSPVVVMTEDETADSPVVEKRTRSHQKKDMKRTRQQQQATASTSTTPLQQKPRHLQQQNNASKLIQTPDIGLCEGVDAFAKFCQSMLNKNSPPQQDMEEREREEDVDQSATTMLSQSYVTESQPEAVPKSPPKKKNKVEVEPNKALPRPTSKLAESSKRKAEKISPKDATNYLQLGDDTLQHSKAKRNETSEDEEDEEYEADVSDDVTTPMTSCFNHRPFDNNNMEMFNLSFGQDHDMSGVEGNEIQGLLHMFGKNVSKSINTKKQATELFVNNVMKIVSKKVKTFCTKQSKTREIKDETYHNQFLNKFDDWYQMRIQKDDKIQKCIDQLKQVVKNQNDEDKLRIKKLRQSYTEGYEERRQQMMEDSSAQDNLQLQIRGEIKKLKKQMLQQSKASEVANIRRSLQTMLNKV</sequence>
<dbReference type="Pfam" id="PF18584">
    <property type="entry name" value="SYCP2_SLD"/>
    <property type="match status" value="1"/>
</dbReference>
<dbReference type="RefSeq" id="XP_066913511.1">
    <property type="nucleotide sequence ID" value="XM_067057410.1"/>
</dbReference>
<feature type="compositionally biased region" description="Basic and acidic residues" evidence="1">
    <location>
        <begin position="933"/>
        <end position="961"/>
    </location>
</feature>
<feature type="region of interest" description="Disordered" evidence="1">
    <location>
        <begin position="1194"/>
        <end position="1264"/>
    </location>
</feature>
<feature type="compositionally biased region" description="Basic residues" evidence="1">
    <location>
        <begin position="1365"/>
        <end position="1377"/>
    </location>
</feature>
<reference evidence="3" key="1">
    <citation type="submission" date="2021-01" db="UniProtKB">
        <authorList>
            <consortium name="EnsemblMetazoa"/>
        </authorList>
    </citation>
    <scope>IDENTIFICATION</scope>
</reference>
<dbReference type="OrthoDB" id="10256849at2759"/>
<dbReference type="GeneID" id="136800754"/>
<keyword evidence="4" id="KW-1185">Reference proteome</keyword>